<evidence type="ECO:0000313" key="2">
    <source>
        <dbReference type="EMBL" id="SCZ01015.1"/>
    </source>
</evidence>
<feature type="domain" description="DJ-1/PfpI" evidence="1">
    <location>
        <begin position="33"/>
        <end position="195"/>
    </location>
</feature>
<dbReference type="SUPFAM" id="SSF52317">
    <property type="entry name" value="Class I glutamine amidotransferase-like"/>
    <property type="match status" value="1"/>
</dbReference>
<organism evidence="2 3">
    <name type="scientific">Microvirga guangxiensis</name>
    <dbReference type="NCBI Taxonomy" id="549386"/>
    <lineage>
        <taxon>Bacteria</taxon>
        <taxon>Pseudomonadati</taxon>
        <taxon>Pseudomonadota</taxon>
        <taxon>Alphaproteobacteria</taxon>
        <taxon>Hyphomicrobiales</taxon>
        <taxon>Methylobacteriaceae</taxon>
        <taxon>Microvirga</taxon>
    </lineage>
</organism>
<dbReference type="AlphaFoldDB" id="A0A1G5KK67"/>
<proteinExistence type="predicted"/>
<dbReference type="STRING" id="549386.SAMN02927923_03399"/>
<keyword evidence="3" id="KW-1185">Reference proteome</keyword>
<dbReference type="EMBL" id="FMVJ01000010">
    <property type="protein sequence ID" value="SCZ01015.1"/>
    <property type="molecule type" value="Genomic_DNA"/>
</dbReference>
<dbReference type="RefSeq" id="WP_210183635.1">
    <property type="nucleotide sequence ID" value="NZ_FMVJ01000010.1"/>
</dbReference>
<dbReference type="InterPro" id="IPR029062">
    <property type="entry name" value="Class_I_gatase-like"/>
</dbReference>
<accession>A0A1G5KK67</accession>
<protein>
    <submittedName>
        <fullName evidence="2">DJ-1/PfpI family protein</fullName>
    </submittedName>
</protein>
<evidence type="ECO:0000259" key="1">
    <source>
        <dbReference type="Pfam" id="PF01965"/>
    </source>
</evidence>
<name>A0A1G5KK67_9HYPH</name>
<dbReference type="Proteomes" id="UP000199569">
    <property type="component" value="Unassembled WGS sequence"/>
</dbReference>
<evidence type="ECO:0000313" key="3">
    <source>
        <dbReference type="Proteomes" id="UP000199569"/>
    </source>
</evidence>
<reference evidence="2 3" key="1">
    <citation type="submission" date="2016-10" db="EMBL/GenBank/DDBJ databases">
        <authorList>
            <person name="de Groot N.N."/>
        </authorList>
    </citation>
    <scope>NUCLEOTIDE SEQUENCE [LARGE SCALE GENOMIC DNA]</scope>
    <source>
        <strain evidence="2 3">CGMCC 1.7666</strain>
    </source>
</reference>
<dbReference type="CDD" id="cd03139">
    <property type="entry name" value="GATase1_PfpI_2"/>
    <property type="match status" value="1"/>
</dbReference>
<dbReference type="Gene3D" id="3.40.50.880">
    <property type="match status" value="1"/>
</dbReference>
<sequence length="241" mass="26359">MQFDRRETLLSLSALMATPWLSQLAHATVPANRRVAILLFDGVTALDAIGPYELLHRVPGLEVTFVAETKGPVTADSGALRLIAEQSLTDVQETAILIVPGGGIGVRRVRENQRVMEWIKVIDQTTTYTASVCTGSLILAEAGLLKSRDAATHWALKNMLGELGAQYKPDRYVRSGKYWTSAGVSAGIDMTLAMIGEMYGRTEAQIQQLGLQYDPDPPFDSGSDQKASPEIIEAFLARRRR</sequence>
<gene>
    <name evidence="2" type="ORF">SAMN02927923_03399</name>
</gene>
<dbReference type="Pfam" id="PF01965">
    <property type="entry name" value="DJ-1_PfpI"/>
    <property type="match status" value="1"/>
</dbReference>
<dbReference type="GO" id="GO:0006355">
    <property type="term" value="P:regulation of DNA-templated transcription"/>
    <property type="evidence" value="ECO:0007669"/>
    <property type="project" value="TreeGrafter"/>
</dbReference>
<dbReference type="PANTHER" id="PTHR43130">
    <property type="entry name" value="ARAC-FAMILY TRANSCRIPTIONAL REGULATOR"/>
    <property type="match status" value="1"/>
</dbReference>
<dbReference type="InterPro" id="IPR052158">
    <property type="entry name" value="INH-QAR"/>
</dbReference>
<dbReference type="PANTHER" id="PTHR43130:SF2">
    <property type="entry name" value="DJ-1_PFPI DOMAIN-CONTAINING PROTEIN"/>
    <property type="match status" value="1"/>
</dbReference>
<dbReference type="InterPro" id="IPR002818">
    <property type="entry name" value="DJ-1/PfpI"/>
</dbReference>